<feature type="compositionally biased region" description="Low complexity" evidence="1">
    <location>
        <begin position="87"/>
        <end position="96"/>
    </location>
</feature>
<feature type="compositionally biased region" description="Low complexity" evidence="1">
    <location>
        <begin position="144"/>
        <end position="153"/>
    </location>
</feature>
<name>A0A4Q1BTJ8_TREME</name>
<organism evidence="2 3">
    <name type="scientific">Tremella mesenterica</name>
    <name type="common">Jelly fungus</name>
    <dbReference type="NCBI Taxonomy" id="5217"/>
    <lineage>
        <taxon>Eukaryota</taxon>
        <taxon>Fungi</taxon>
        <taxon>Dikarya</taxon>
        <taxon>Basidiomycota</taxon>
        <taxon>Agaricomycotina</taxon>
        <taxon>Tremellomycetes</taxon>
        <taxon>Tremellales</taxon>
        <taxon>Tremellaceae</taxon>
        <taxon>Tremella</taxon>
    </lineage>
</organism>
<accession>A0A4Q1BTJ8</accession>
<feature type="compositionally biased region" description="Low complexity" evidence="1">
    <location>
        <begin position="56"/>
        <end position="75"/>
    </location>
</feature>
<gene>
    <name evidence="2" type="ORF">M231_01308</name>
</gene>
<feature type="compositionally biased region" description="Acidic residues" evidence="1">
    <location>
        <begin position="372"/>
        <end position="394"/>
    </location>
</feature>
<dbReference type="OrthoDB" id="2596481at2759"/>
<dbReference type="VEuPathDB" id="FungiDB:TREMEDRAFT_74017"/>
<evidence type="ECO:0000313" key="3">
    <source>
        <dbReference type="Proteomes" id="UP000289152"/>
    </source>
</evidence>
<evidence type="ECO:0000313" key="2">
    <source>
        <dbReference type="EMBL" id="RXK41403.1"/>
    </source>
</evidence>
<feature type="compositionally biased region" description="Low complexity" evidence="1">
    <location>
        <begin position="121"/>
        <end position="132"/>
    </location>
</feature>
<feature type="compositionally biased region" description="Polar residues" evidence="1">
    <location>
        <begin position="166"/>
        <end position="213"/>
    </location>
</feature>
<sequence length="579" mass="62013">MSHPHSPTSSDFSLTSSFVQLSISSSRSHNDAPLSVRRTSSSATSEAYSILSDEYSLISPSPSQSGRSVSGSLMSVGGGVLVNRPESAASGHSSRSAQRRARRRKLNAATSVRDQVEAGPSTTSKTTLGKLSDIVQSPNKQPKKTTASPAKKPMSAPSTPGKAKSPSETTNKAPTSNINTLAKSPSKTPAKTSAKTSQAGPSTPAAKSSTKTPTPGPLVPDKKPGSSTPSKSSPKKGQLSPSKSQVSSSVPTVSKSAKSPNKSSSNKGPGPSKPPDPPKIPLIFHQPPTPARLDPTDGSIVVLEKKKRIRRGGKQVRGRRDKAAVREMLVPDAEALADEHLITPQSLSRLSPEEEDEWSEDGSSGYLHAETGTDEDEDDEDEVDNLSALDEESLEGSPRNGTRYAKSVLSTEDAKSSIDSFLTDSDNFTLFKANKLRLWQAICIELGLVAVPSESSCPVITPRPSETETDSDSDDTIDGDSRCSTPRPPLPPIPQSLTQARRILQMSGHVNIIEYLDARRSGAETGAGSYEYLIYPSAVEMMRVARKKKKLARLQEVKREWLEPLLRDFGFKRRREAAV</sequence>
<comment type="caution">
    <text evidence="2">The sequence shown here is derived from an EMBL/GenBank/DDBJ whole genome shotgun (WGS) entry which is preliminary data.</text>
</comment>
<feature type="region of interest" description="Disordered" evidence="1">
    <location>
        <begin position="455"/>
        <end position="494"/>
    </location>
</feature>
<feature type="compositionally biased region" description="Pro residues" evidence="1">
    <location>
        <begin position="271"/>
        <end position="280"/>
    </location>
</feature>
<dbReference type="Proteomes" id="UP000289152">
    <property type="component" value="Unassembled WGS sequence"/>
</dbReference>
<keyword evidence="3" id="KW-1185">Reference proteome</keyword>
<dbReference type="EMBL" id="SDIL01000009">
    <property type="protein sequence ID" value="RXK41403.1"/>
    <property type="molecule type" value="Genomic_DNA"/>
</dbReference>
<reference evidence="2 3" key="1">
    <citation type="submission" date="2016-06" db="EMBL/GenBank/DDBJ databases">
        <title>Evolution of pathogenesis and genome organization in the Tremellales.</title>
        <authorList>
            <person name="Cuomo C."/>
            <person name="Litvintseva A."/>
            <person name="Heitman J."/>
            <person name="Chen Y."/>
            <person name="Sun S."/>
            <person name="Springer D."/>
            <person name="Dromer F."/>
            <person name="Young S."/>
            <person name="Zeng Q."/>
            <person name="Chapman S."/>
            <person name="Gujja S."/>
            <person name="Saif S."/>
            <person name="Birren B."/>
        </authorList>
    </citation>
    <scope>NUCLEOTIDE SEQUENCE [LARGE SCALE GENOMIC DNA]</scope>
    <source>
        <strain evidence="2 3">ATCC 28783</strain>
    </source>
</reference>
<feature type="region of interest" description="Disordered" evidence="1">
    <location>
        <begin position="336"/>
        <end position="404"/>
    </location>
</feature>
<evidence type="ECO:0000256" key="1">
    <source>
        <dbReference type="SAM" id="MobiDB-lite"/>
    </source>
</evidence>
<protein>
    <submittedName>
        <fullName evidence="2">Uncharacterized protein</fullName>
    </submittedName>
</protein>
<dbReference type="AlphaFoldDB" id="A0A4Q1BTJ8"/>
<feature type="region of interest" description="Disordered" evidence="1">
    <location>
        <begin position="24"/>
        <end position="323"/>
    </location>
</feature>
<feature type="compositionally biased region" description="Low complexity" evidence="1">
    <location>
        <begin position="225"/>
        <end position="270"/>
    </location>
</feature>
<feature type="compositionally biased region" description="Basic residues" evidence="1">
    <location>
        <begin position="97"/>
        <end position="106"/>
    </location>
</feature>
<proteinExistence type="predicted"/>
<feature type="compositionally biased region" description="Basic residues" evidence="1">
    <location>
        <begin position="305"/>
        <end position="320"/>
    </location>
</feature>
<dbReference type="InParanoid" id="A0A4Q1BTJ8"/>
<feature type="compositionally biased region" description="Polar residues" evidence="1">
    <location>
        <begin position="37"/>
        <end position="47"/>
    </location>
</feature>
<feature type="compositionally biased region" description="Acidic residues" evidence="1">
    <location>
        <begin position="467"/>
        <end position="478"/>
    </location>
</feature>